<gene>
    <name evidence="2" type="ORF">OIE73_39300</name>
</gene>
<feature type="region of interest" description="Disordered" evidence="1">
    <location>
        <begin position="1"/>
        <end position="44"/>
    </location>
</feature>
<evidence type="ECO:0000313" key="3">
    <source>
        <dbReference type="Proteomes" id="UP001335325"/>
    </source>
</evidence>
<keyword evidence="3" id="KW-1185">Reference proteome</keyword>
<dbReference type="RefSeq" id="WP_326756789.1">
    <property type="nucleotide sequence ID" value="NZ_CP109134.1"/>
</dbReference>
<feature type="compositionally biased region" description="Basic and acidic residues" evidence="1">
    <location>
        <begin position="1"/>
        <end position="23"/>
    </location>
</feature>
<dbReference type="Proteomes" id="UP001335325">
    <property type="component" value="Chromosome"/>
</dbReference>
<protein>
    <submittedName>
        <fullName evidence="2">Uncharacterized protein</fullName>
    </submittedName>
</protein>
<reference evidence="2 3" key="1">
    <citation type="submission" date="2022-10" db="EMBL/GenBank/DDBJ databases">
        <title>The complete genomes of actinobacterial strains from the NBC collection.</title>
        <authorList>
            <person name="Joergensen T.S."/>
            <person name="Alvarez Arevalo M."/>
            <person name="Sterndorff E.B."/>
            <person name="Faurdal D."/>
            <person name="Vuksanovic O."/>
            <person name="Mourched A.-S."/>
            <person name="Charusanti P."/>
            <person name="Shaw S."/>
            <person name="Blin K."/>
            <person name="Weber T."/>
        </authorList>
    </citation>
    <scope>NUCLEOTIDE SEQUENCE [LARGE SCALE GENOMIC DNA]</scope>
    <source>
        <strain evidence="2 3">NBC 01753</strain>
    </source>
</reference>
<sequence>MSQLHSGDHEAEHGDDHPGDRPPVRRPLRARRRHRRGESLRFGIPTSRLREDRLLHEAEATGGDPRRICDLFGLSVGAALRYTSTIDQPGLIEHSLRNTRPAPRPEPG</sequence>
<accession>A0ABZ1GY80</accession>
<name>A0ABZ1GY80_9ACTN</name>
<evidence type="ECO:0000313" key="2">
    <source>
        <dbReference type="EMBL" id="WSD11115.1"/>
    </source>
</evidence>
<dbReference type="GeneID" id="91548759"/>
<feature type="region of interest" description="Disordered" evidence="1">
    <location>
        <begin position="86"/>
        <end position="108"/>
    </location>
</feature>
<proteinExistence type="predicted"/>
<dbReference type="EMBL" id="CP109134">
    <property type="protein sequence ID" value="WSD11115.1"/>
    <property type="molecule type" value="Genomic_DNA"/>
</dbReference>
<feature type="compositionally biased region" description="Basic residues" evidence="1">
    <location>
        <begin position="24"/>
        <end position="36"/>
    </location>
</feature>
<evidence type="ECO:0000256" key="1">
    <source>
        <dbReference type="SAM" id="MobiDB-lite"/>
    </source>
</evidence>
<organism evidence="2 3">
    <name type="scientific">Streptomyces hirsutus</name>
    <dbReference type="NCBI Taxonomy" id="35620"/>
    <lineage>
        <taxon>Bacteria</taxon>
        <taxon>Bacillati</taxon>
        <taxon>Actinomycetota</taxon>
        <taxon>Actinomycetes</taxon>
        <taxon>Kitasatosporales</taxon>
        <taxon>Streptomycetaceae</taxon>
        <taxon>Streptomyces</taxon>
    </lineage>
</organism>